<accession>A0A4Y7PKH0</accession>
<dbReference type="EMBL" id="ML170255">
    <property type="protein sequence ID" value="TDL15974.1"/>
    <property type="molecule type" value="Genomic_DNA"/>
</dbReference>
<dbReference type="AlphaFoldDB" id="A0A4Y7PKH0"/>
<reference evidence="1 2" key="1">
    <citation type="submission" date="2018-06" db="EMBL/GenBank/DDBJ databases">
        <title>A transcriptomic atlas of mushroom development highlights an independent origin of complex multicellularity.</title>
        <authorList>
            <consortium name="DOE Joint Genome Institute"/>
            <person name="Krizsan K."/>
            <person name="Almasi E."/>
            <person name="Merenyi Z."/>
            <person name="Sahu N."/>
            <person name="Viragh M."/>
            <person name="Koszo T."/>
            <person name="Mondo S."/>
            <person name="Kiss B."/>
            <person name="Balint B."/>
            <person name="Kues U."/>
            <person name="Barry K."/>
            <person name="Hegedus J.C."/>
            <person name="Henrissat B."/>
            <person name="Johnson J."/>
            <person name="Lipzen A."/>
            <person name="Ohm R."/>
            <person name="Nagy I."/>
            <person name="Pangilinan J."/>
            <person name="Yan J."/>
            <person name="Xiong Y."/>
            <person name="Grigoriev I.V."/>
            <person name="Hibbett D.S."/>
            <person name="Nagy L.G."/>
        </authorList>
    </citation>
    <scope>NUCLEOTIDE SEQUENCE [LARGE SCALE GENOMIC DNA]</scope>
    <source>
        <strain evidence="1 2">SZMC22713</strain>
    </source>
</reference>
<protein>
    <submittedName>
        <fullName evidence="1">Uncharacterized protein</fullName>
    </submittedName>
</protein>
<evidence type="ECO:0000313" key="2">
    <source>
        <dbReference type="Proteomes" id="UP000294933"/>
    </source>
</evidence>
<evidence type="ECO:0000313" key="1">
    <source>
        <dbReference type="EMBL" id="TDL15974.1"/>
    </source>
</evidence>
<dbReference type="VEuPathDB" id="FungiDB:BD410DRAFT_78946"/>
<keyword evidence="2" id="KW-1185">Reference proteome</keyword>
<gene>
    <name evidence="1" type="ORF">BD410DRAFT_78946</name>
</gene>
<dbReference type="Proteomes" id="UP000294933">
    <property type="component" value="Unassembled WGS sequence"/>
</dbReference>
<name>A0A4Y7PKH0_9AGAM</name>
<proteinExistence type="predicted"/>
<sequence length="65" mass="7072">MMTSKIQPENAAVMRMSVKPELVRAAGAHNLSEVGTGLQRKNRSGGARDDATVVVADKRTLYKQM</sequence>
<organism evidence="1 2">
    <name type="scientific">Rickenella mellea</name>
    <dbReference type="NCBI Taxonomy" id="50990"/>
    <lineage>
        <taxon>Eukaryota</taxon>
        <taxon>Fungi</taxon>
        <taxon>Dikarya</taxon>
        <taxon>Basidiomycota</taxon>
        <taxon>Agaricomycotina</taxon>
        <taxon>Agaricomycetes</taxon>
        <taxon>Hymenochaetales</taxon>
        <taxon>Rickenellaceae</taxon>
        <taxon>Rickenella</taxon>
    </lineage>
</organism>